<dbReference type="EMBL" id="CM007906">
    <property type="protein sequence ID" value="OTF85058.1"/>
    <property type="molecule type" value="Genomic_DNA"/>
</dbReference>
<reference evidence="2" key="2">
    <citation type="submission" date="2017-02" db="EMBL/GenBank/DDBJ databases">
        <title>Sunflower complete genome.</title>
        <authorList>
            <person name="Langlade N."/>
            <person name="Munos S."/>
        </authorList>
    </citation>
    <scope>NUCLEOTIDE SEQUENCE [LARGE SCALE GENOMIC DNA]</scope>
    <source>
        <tissue evidence="2">Leaves</tissue>
    </source>
</reference>
<dbReference type="InParanoid" id="A0A251RKW4"/>
<organism evidence="2 3">
    <name type="scientific">Helianthus annuus</name>
    <name type="common">Common sunflower</name>
    <dbReference type="NCBI Taxonomy" id="4232"/>
    <lineage>
        <taxon>Eukaryota</taxon>
        <taxon>Viridiplantae</taxon>
        <taxon>Streptophyta</taxon>
        <taxon>Embryophyta</taxon>
        <taxon>Tracheophyta</taxon>
        <taxon>Spermatophyta</taxon>
        <taxon>Magnoliopsida</taxon>
        <taxon>eudicotyledons</taxon>
        <taxon>Gunneridae</taxon>
        <taxon>Pentapetalae</taxon>
        <taxon>asterids</taxon>
        <taxon>campanulids</taxon>
        <taxon>Asterales</taxon>
        <taxon>Asteraceae</taxon>
        <taxon>Asteroideae</taxon>
        <taxon>Heliantheae alliance</taxon>
        <taxon>Heliantheae</taxon>
        <taxon>Helianthus</taxon>
    </lineage>
</organism>
<gene>
    <name evidence="2" type="ORF">HannXRQ_Chr17g0535861</name>
    <name evidence="1" type="ORF">HanXRQr2_Chr17g0781771</name>
</gene>
<dbReference type="Proteomes" id="UP000215914">
    <property type="component" value="Chromosome 17"/>
</dbReference>
<reference evidence="1 3" key="1">
    <citation type="journal article" date="2017" name="Nature">
        <title>The sunflower genome provides insights into oil metabolism, flowering and Asterid evolution.</title>
        <authorList>
            <person name="Badouin H."/>
            <person name="Gouzy J."/>
            <person name="Grassa C.J."/>
            <person name="Murat F."/>
            <person name="Staton S.E."/>
            <person name="Cottret L."/>
            <person name="Lelandais-Briere C."/>
            <person name="Owens G.L."/>
            <person name="Carrere S."/>
            <person name="Mayjonade B."/>
            <person name="Legrand L."/>
            <person name="Gill N."/>
            <person name="Kane N.C."/>
            <person name="Bowers J.E."/>
            <person name="Hubner S."/>
            <person name="Bellec A."/>
            <person name="Berard A."/>
            <person name="Berges H."/>
            <person name="Blanchet N."/>
            <person name="Boniface M.C."/>
            <person name="Brunel D."/>
            <person name="Catrice O."/>
            <person name="Chaidir N."/>
            <person name="Claudel C."/>
            <person name="Donnadieu C."/>
            <person name="Faraut T."/>
            <person name="Fievet G."/>
            <person name="Helmstetter N."/>
            <person name="King M."/>
            <person name="Knapp S.J."/>
            <person name="Lai Z."/>
            <person name="Le Paslier M.C."/>
            <person name="Lippi Y."/>
            <person name="Lorenzon L."/>
            <person name="Mandel J.R."/>
            <person name="Marage G."/>
            <person name="Marchand G."/>
            <person name="Marquand E."/>
            <person name="Bret-Mestries E."/>
            <person name="Morien E."/>
            <person name="Nambeesan S."/>
            <person name="Nguyen T."/>
            <person name="Pegot-Espagnet P."/>
            <person name="Pouilly N."/>
            <person name="Raftis F."/>
            <person name="Sallet E."/>
            <person name="Schiex T."/>
            <person name="Thomas J."/>
            <person name="Vandecasteele C."/>
            <person name="Vares D."/>
            <person name="Vear F."/>
            <person name="Vautrin S."/>
            <person name="Crespi M."/>
            <person name="Mangin B."/>
            <person name="Burke J.M."/>
            <person name="Salse J."/>
            <person name="Munos S."/>
            <person name="Vincourt P."/>
            <person name="Rieseberg L.H."/>
            <person name="Langlade N.B."/>
        </authorList>
    </citation>
    <scope>NUCLEOTIDE SEQUENCE [LARGE SCALE GENOMIC DNA]</scope>
    <source>
        <strain evidence="3">cv. SF193</strain>
        <tissue evidence="1">Leaves</tissue>
    </source>
</reference>
<evidence type="ECO:0000313" key="1">
    <source>
        <dbReference type="EMBL" id="KAF5753587.1"/>
    </source>
</evidence>
<protein>
    <submittedName>
        <fullName evidence="2">Uncharacterized protein</fullName>
    </submittedName>
</protein>
<proteinExistence type="predicted"/>
<reference evidence="1" key="3">
    <citation type="submission" date="2020-06" db="EMBL/GenBank/DDBJ databases">
        <title>Helianthus annuus Genome sequencing and assembly Release 2.</title>
        <authorList>
            <person name="Gouzy J."/>
            <person name="Langlade N."/>
            <person name="Munos S."/>
        </authorList>
    </citation>
    <scope>NUCLEOTIDE SEQUENCE</scope>
    <source>
        <tissue evidence="1">Leaves</tissue>
    </source>
</reference>
<dbReference type="EMBL" id="MNCJ02000332">
    <property type="protein sequence ID" value="KAF5753587.1"/>
    <property type="molecule type" value="Genomic_DNA"/>
</dbReference>
<evidence type="ECO:0000313" key="3">
    <source>
        <dbReference type="Proteomes" id="UP000215914"/>
    </source>
</evidence>
<name>A0A251RKW4_HELAN</name>
<dbReference type="Gramene" id="mRNA:HanXRQr2_Chr17g0781771">
    <property type="protein sequence ID" value="mRNA:HanXRQr2_Chr17g0781771"/>
    <property type="gene ID" value="HanXRQr2_Chr17g0781771"/>
</dbReference>
<accession>A0A251RKW4</accession>
<dbReference type="AlphaFoldDB" id="A0A251RKW4"/>
<keyword evidence="3" id="KW-1185">Reference proteome</keyword>
<evidence type="ECO:0000313" key="2">
    <source>
        <dbReference type="EMBL" id="OTF85058.1"/>
    </source>
</evidence>
<sequence length="92" mass="10399">MEAAISGYHNPTFATRIAGLIRAPIEDYSGFVETITPVLTNLGRRLRIVATKDESLRRNLRSALASLFELKEKERSTWQAQSSLYSDHATWC</sequence>